<dbReference type="InterPro" id="IPR012259">
    <property type="entry name" value="DHFR"/>
</dbReference>
<evidence type="ECO:0000256" key="3">
    <source>
        <dbReference type="ARBA" id="ARBA00012856"/>
    </source>
</evidence>
<protein>
    <recommendedName>
        <fullName evidence="3 7">Dihydrofolate reductase</fullName>
        <ecNumber evidence="3 7">1.5.1.3</ecNumber>
    </recommendedName>
</protein>
<dbReference type="UniPathway" id="UPA00077">
    <property type="reaction ID" value="UER00158"/>
</dbReference>
<dbReference type="CDD" id="cd00209">
    <property type="entry name" value="DHFR"/>
    <property type="match status" value="1"/>
</dbReference>
<dbReference type="PIRSF" id="PIRSF000194">
    <property type="entry name" value="DHFR"/>
    <property type="match status" value="1"/>
</dbReference>
<evidence type="ECO:0000313" key="11">
    <source>
        <dbReference type="Proteomes" id="UP000287101"/>
    </source>
</evidence>
<comment type="catalytic activity">
    <reaction evidence="7">
        <text>(6S)-5,6,7,8-tetrahydrofolate + NADP(+) = 7,8-dihydrofolate + NADPH + H(+)</text>
        <dbReference type="Rhea" id="RHEA:15009"/>
        <dbReference type="ChEBI" id="CHEBI:15378"/>
        <dbReference type="ChEBI" id="CHEBI:57451"/>
        <dbReference type="ChEBI" id="CHEBI:57453"/>
        <dbReference type="ChEBI" id="CHEBI:57783"/>
        <dbReference type="ChEBI" id="CHEBI:58349"/>
        <dbReference type="EC" id="1.5.1.3"/>
    </reaction>
</comment>
<dbReference type="GO" id="GO:0046654">
    <property type="term" value="P:tetrahydrofolate biosynthetic process"/>
    <property type="evidence" value="ECO:0007669"/>
    <property type="project" value="UniProtKB-UniPathway"/>
</dbReference>
<comment type="caution">
    <text evidence="10">The sequence shown here is derived from an EMBL/GenBank/DDBJ whole genome shotgun (WGS) entry which is preliminary data.</text>
</comment>
<evidence type="ECO:0000256" key="7">
    <source>
        <dbReference type="PIRNR" id="PIRNR000194"/>
    </source>
</evidence>
<dbReference type="Proteomes" id="UP000287101">
    <property type="component" value="Unassembled WGS sequence"/>
</dbReference>
<proteinExistence type="inferred from homology"/>
<dbReference type="Gene3D" id="3.40.430.10">
    <property type="entry name" value="Dihydrofolate Reductase, subunit A"/>
    <property type="match status" value="1"/>
</dbReference>
<comment type="similarity">
    <text evidence="2 7 8">Belongs to the dihydrofolate reductase family.</text>
</comment>
<dbReference type="SUPFAM" id="SSF53597">
    <property type="entry name" value="Dihydrofolate reductase-like"/>
    <property type="match status" value="1"/>
</dbReference>
<evidence type="ECO:0000256" key="6">
    <source>
        <dbReference type="ARBA" id="ARBA00023002"/>
    </source>
</evidence>
<dbReference type="GO" id="GO:0046452">
    <property type="term" value="P:dihydrofolate metabolic process"/>
    <property type="evidence" value="ECO:0007669"/>
    <property type="project" value="TreeGrafter"/>
</dbReference>
<evidence type="ECO:0000256" key="2">
    <source>
        <dbReference type="ARBA" id="ARBA00009539"/>
    </source>
</evidence>
<evidence type="ECO:0000313" key="10">
    <source>
        <dbReference type="EMBL" id="RSU04698.1"/>
    </source>
</evidence>
<evidence type="ECO:0000256" key="8">
    <source>
        <dbReference type="RuleBase" id="RU004474"/>
    </source>
</evidence>
<feature type="domain" description="DHFR" evidence="9">
    <location>
        <begin position="1"/>
        <end position="161"/>
    </location>
</feature>
<keyword evidence="4 7" id="KW-0554">One-carbon metabolism</keyword>
<gene>
    <name evidence="10" type="ORF">CBF31_01385</name>
</gene>
<dbReference type="InterPro" id="IPR024072">
    <property type="entry name" value="DHFR-like_dom_sf"/>
</dbReference>
<dbReference type="OrthoDB" id="9804315at2"/>
<dbReference type="GO" id="GO:0046655">
    <property type="term" value="P:folic acid metabolic process"/>
    <property type="evidence" value="ECO:0007669"/>
    <property type="project" value="TreeGrafter"/>
</dbReference>
<evidence type="ECO:0000256" key="4">
    <source>
        <dbReference type="ARBA" id="ARBA00022563"/>
    </source>
</evidence>
<dbReference type="GO" id="GO:0004146">
    <property type="term" value="F:dihydrofolate reductase activity"/>
    <property type="evidence" value="ECO:0007669"/>
    <property type="project" value="UniProtKB-EC"/>
</dbReference>
<dbReference type="InterPro" id="IPR001796">
    <property type="entry name" value="DHFR_dom"/>
</dbReference>
<reference evidence="10 11" key="1">
    <citation type="submission" date="2017-05" db="EMBL/GenBank/DDBJ databases">
        <title>Vagococcus spp. assemblies.</title>
        <authorList>
            <person name="Gulvik C.A."/>
        </authorList>
    </citation>
    <scope>NUCLEOTIDE SEQUENCE [LARGE SCALE GENOMIC DNA]</scope>
    <source>
        <strain evidence="10 11">CCUG 41755</strain>
    </source>
</reference>
<dbReference type="GO" id="GO:0006730">
    <property type="term" value="P:one-carbon metabolic process"/>
    <property type="evidence" value="ECO:0007669"/>
    <property type="project" value="UniProtKB-KW"/>
</dbReference>
<keyword evidence="11" id="KW-1185">Reference proteome</keyword>
<evidence type="ECO:0000259" key="9">
    <source>
        <dbReference type="PROSITE" id="PS51330"/>
    </source>
</evidence>
<dbReference type="EC" id="1.5.1.3" evidence="3 7"/>
<evidence type="ECO:0000256" key="1">
    <source>
        <dbReference type="ARBA" id="ARBA00004903"/>
    </source>
</evidence>
<keyword evidence="6 7" id="KW-0560">Oxidoreductase</keyword>
<evidence type="ECO:0000256" key="5">
    <source>
        <dbReference type="ARBA" id="ARBA00022857"/>
    </source>
</evidence>
<accession>A0A430AC12</accession>
<dbReference type="PRINTS" id="PR00070">
    <property type="entry name" value="DHFR"/>
</dbReference>
<dbReference type="Pfam" id="PF00186">
    <property type="entry name" value="DHFR_1"/>
    <property type="match status" value="1"/>
</dbReference>
<dbReference type="RefSeq" id="WP_126830214.1">
    <property type="nucleotide sequence ID" value="NZ_CBCRYB010000002.1"/>
</dbReference>
<dbReference type="PROSITE" id="PS51330">
    <property type="entry name" value="DHFR_2"/>
    <property type="match status" value="1"/>
</dbReference>
<dbReference type="EMBL" id="NGJY01000001">
    <property type="protein sequence ID" value="RSU04698.1"/>
    <property type="molecule type" value="Genomic_DNA"/>
</dbReference>
<dbReference type="GO" id="GO:0050661">
    <property type="term" value="F:NADP binding"/>
    <property type="evidence" value="ECO:0007669"/>
    <property type="project" value="InterPro"/>
</dbReference>
<dbReference type="GO" id="GO:0005829">
    <property type="term" value="C:cytosol"/>
    <property type="evidence" value="ECO:0007669"/>
    <property type="project" value="TreeGrafter"/>
</dbReference>
<organism evidence="10 11">
    <name type="scientific">Vagococcus fessus</name>
    <dbReference type="NCBI Taxonomy" id="120370"/>
    <lineage>
        <taxon>Bacteria</taxon>
        <taxon>Bacillati</taxon>
        <taxon>Bacillota</taxon>
        <taxon>Bacilli</taxon>
        <taxon>Lactobacillales</taxon>
        <taxon>Enterococcaceae</taxon>
        <taxon>Vagococcus</taxon>
    </lineage>
</organism>
<sequence>MLAAIWAQDESGLIGKENKLPWHLPHDLAFFKNTTENNTIVMGRTTFEGMGKRALPNRHTIVLTSDRSYESEGVTVLHSVEDVVKYAETFEGITFITGGAKVYKEFLSHCSVLYRTVIHETFEGDTYFPEVDWEEWTMINISEGLTDENNLYKHSFETYQRKG</sequence>
<name>A0A430AC12_9ENTE</name>
<dbReference type="PROSITE" id="PS00075">
    <property type="entry name" value="DHFR_1"/>
    <property type="match status" value="1"/>
</dbReference>
<dbReference type="AlphaFoldDB" id="A0A430AC12"/>
<keyword evidence="5 7" id="KW-0521">NADP</keyword>
<comment type="function">
    <text evidence="7">Key enzyme in folate metabolism. Catalyzes an essential reaction for de novo glycine and purine synthesis, and for DNA precursor synthesis.</text>
</comment>
<dbReference type="InterPro" id="IPR017925">
    <property type="entry name" value="DHFR_CS"/>
</dbReference>
<dbReference type="PANTHER" id="PTHR48069:SF3">
    <property type="entry name" value="DIHYDROFOLATE REDUCTASE"/>
    <property type="match status" value="1"/>
</dbReference>
<dbReference type="PANTHER" id="PTHR48069">
    <property type="entry name" value="DIHYDROFOLATE REDUCTASE"/>
    <property type="match status" value="1"/>
</dbReference>
<comment type="pathway">
    <text evidence="1 7">Cofactor biosynthesis; tetrahydrofolate biosynthesis; 5,6,7,8-tetrahydrofolate from 7,8-dihydrofolate: step 1/1.</text>
</comment>